<feature type="domain" description="Methyltransferase type 11" evidence="2">
    <location>
        <begin position="174"/>
        <end position="263"/>
    </location>
</feature>
<dbReference type="KEGG" id="bpg:Bathy03g00900"/>
<dbReference type="Pfam" id="PF08241">
    <property type="entry name" value="Methyltransf_11"/>
    <property type="match status" value="1"/>
</dbReference>
<feature type="compositionally biased region" description="Low complexity" evidence="1">
    <location>
        <begin position="119"/>
        <end position="131"/>
    </location>
</feature>
<evidence type="ECO:0000313" key="3">
    <source>
        <dbReference type="EMBL" id="CCO15888.1"/>
    </source>
</evidence>
<protein>
    <recommendedName>
        <fullName evidence="2">Methyltransferase type 11 domain-containing protein</fullName>
    </recommendedName>
</protein>
<dbReference type="SUPFAM" id="SSF53335">
    <property type="entry name" value="S-adenosyl-L-methionine-dependent methyltransferases"/>
    <property type="match status" value="1"/>
</dbReference>
<keyword evidence="4" id="KW-1185">Reference proteome</keyword>
<dbReference type="InterPro" id="IPR013216">
    <property type="entry name" value="Methyltransf_11"/>
</dbReference>
<dbReference type="RefSeq" id="XP_007514451.1">
    <property type="nucleotide sequence ID" value="XM_007514389.1"/>
</dbReference>
<dbReference type="OrthoDB" id="510255at2759"/>
<sequence>MPPPSHSLFKQQRRQKLRLLCLLFLSIPLIVEIKSHYYSADDDTSRQRVQIHHHSSNDMEQHLQQLSGQDDEARDGNNKKVLPKFLAGEEDAMKYIDGHGKKGGGGRTQSAHRRGWVASSSSSSSNSNNNNKPDKKFYDVYLKNAIENKPAYPLLKGFLRTVLEAYPESRTWFDGGAGTCGTMRALRSAGKIVRGIEISDVTKTSCKELAKEGVVETGVLNDLSRFEDKRFDVVFSSEVLEHVPTHLAEQSVKELVRIAKKDVFVTISLRRSGLDPKDPKKPAIVHLTVWPREKWEKAFVKAGCEINRAALKKFEKYDETKYGARPNFFAFTCHHHQKGTTEEENEDEEEQENQS</sequence>
<feature type="region of interest" description="Disordered" evidence="1">
    <location>
        <begin position="96"/>
        <end position="134"/>
    </location>
</feature>
<gene>
    <name evidence="3" type="ORF">Bathy03g00900</name>
</gene>
<dbReference type="CDD" id="cd02440">
    <property type="entry name" value="AdoMet_MTases"/>
    <property type="match status" value="1"/>
</dbReference>
<dbReference type="AlphaFoldDB" id="K8F2Z1"/>
<evidence type="ECO:0000256" key="1">
    <source>
        <dbReference type="SAM" id="MobiDB-lite"/>
    </source>
</evidence>
<dbReference type="InterPro" id="IPR029063">
    <property type="entry name" value="SAM-dependent_MTases_sf"/>
</dbReference>
<evidence type="ECO:0000313" key="4">
    <source>
        <dbReference type="Proteomes" id="UP000198341"/>
    </source>
</evidence>
<dbReference type="Proteomes" id="UP000198341">
    <property type="component" value="Chromosome 3"/>
</dbReference>
<dbReference type="GO" id="GO:0008757">
    <property type="term" value="F:S-adenosylmethionine-dependent methyltransferase activity"/>
    <property type="evidence" value="ECO:0007669"/>
    <property type="project" value="InterPro"/>
</dbReference>
<dbReference type="EMBL" id="FO082276">
    <property type="protein sequence ID" value="CCO15888.1"/>
    <property type="molecule type" value="Genomic_DNA"/>
</dbReference>
<name>K8F2Z1_9CHLO</name>
<dbReference type="Gene3D" id="3.40.50.150">
    <property type="entry name" value="Vaccinia Virus protein VP39"/>
    <property type="match status" value="1"/>
</dbReference>
<evidence type="ECO:0000259" key="2">
    <source>
        <dbReference type="Pfam" id="PF08241"/>
    </source>
</evidence>
<organism evidence="3 4">
    <name type="scientific">Bathycoccus prasinos</name>
    <dbReference type="NCBI Taxonomy" id="41875"/>
    <lineage>
        <taxon>Eukaryota</taxon>
        <taxon>Viridiplantae</taxon>
        <taxon>Chlorophyta</taxon>
        <taxon>Mamiellophyceae</taxon>
        <taxon>Mamiellales</taxon>
        <taxon>Bathycoccaceae</taxon>
        <taxon>Bathycoccus</taxon>
    </lineage>
</organism>
<accession>K8F2Z1</accession>
<feature type="region of interest" description="Disordered" evidence="1">
    <location>
        <begin position="47"/>
        <end position="77"/>
    </location>
</feature>
<dbReference type="GeneID" id="19016628"/>
<proteinExistence type="predicted"/>
<reference evidence="3 4" key="1">
    <citation type="submission" date="2011-10" db="EMBL/GenBank/DDBJ databases">
        <authorList>
            <person name="Genoscope - CEA"/>
        </authorList>
    </citation>
    <scope>NUCLEOTIDE SEQUENCE [LARGE SCALE GENOMIC DNA]</scope>
    <source>
        <strain evidence="3 4">RCC 1105</strain>
    </source>
</reference>